<dbReference type="PRINTS" id="PR00111">
    <property type="entry name" value="ABHYDROLASE"/>
</dbReference>
<accession>A0A7Z9BQT7</accession>
<dbReference type="Pfam" id="PF00561">
    <property type="entry name" value="Abhydrolase_1"/>
    <property type="match status" value="1"/>
</dbReference>
<dbReference type="PANTHER" id="PTHR43798:SF31">
    <property type="entry name" value="AB HYDROLASE SUPERFAMILY PROTEIN YCLE"/>
    <property type="match status" value="1"/>
</dbReference>
<feature type="domain" description="AB hydrolase-1" evidence="2">
    <location>
        <begin position="35"/>
        <end position="277"/>
    </location>
</feature>
<dbReference type="EMBL" id="CZCS02000181">
    <property type="protein sequence ID" value="VXD18686.1"/>
    <property type="molecule type" value="Genomic_DNA"/>
</dbReference>
<evidence type="ECO:0000313" key="4">
    <source>
        <dbReference type="Proteomes" id="UP000182190"/>
    </source>
</evidence>
<dbReference type="Gene3D" id="3.40.50.1820">
    <property type="entry name" value="alpha/beta hydrolase"/>
    <property type="match status" value="1"/>
</dbReference>
<dbReference type="InterPro" id="IPR050266">
    <property type="entry name" value="AB_hydrolase_sf"/>
</dbReference>
<dbReference type="AlphaFoldDB" id="A0A7Z9BQT7"/>
<sequence length="290" mass="33000">MTVATNLNKTVISVNGVDHYCEWVTTANSAPGSKPVMVFIHGWGGSGRYWESTAQALSSEFDCLIYDLRGFGRSNVPEVTDKPASERYELIEYAEDLVTLLDQLNLDKVYINAHSMGGSIAMLFLNRYPQRVERAILTCSGIFEYDEKTFNTFHKFSRYVVMFRPKWLTLIPGMDKMFMARFLHRPIPRPLSQAFLEDFLLADFDAAYGTVLTSVSKEATEWLPAEFQKLTVPTLLVAGEYDQIIPAEMGRQAARLNPNVKLAILKDTAHFPMLEDPETYLENLRKFLDI</sequence>
<name>A0A7Z9BQT7_9CYAN</name>
<gene>
    <name evidence="3" type="ORF">PL9631_410008</name>
</gene>
<dbReference type="OrthoDB" id="252464at2"/>
<proteinExistence type="predicted"/>
<dbReference type="RefSeq" id="WP_083617864.1">
    <property type="nucleotide sequence ID" value="NZ_LR735002.1"/>
</dbReference>
<dbReference type="InterPro" id="IPR029058">
    <property type="entry name" value="AB_hydrolase_fold"/>
</dbReference>
<protein>
    <submittedName>
        <fullName evidence="3">Alpha/beta hydrolase fold protein</fullName>
    </submittedName>
</protein>
<comment type="caution">
    <text evidence="3">The sequence shown here is derived from an EMBL/GenBank/DDBJ whole genome shotgun (WGS) entry which is preliminary data.</text>
</comment>
<keyword evidence="4" id="KW-1185">Reference proteome</keyword>
<organism evidence="3 4">
    <name type="scientific">Planktothrix paucivesiculata PCC 9631</name>
    <dbReference type="NCBI Taxonomy" id="671071"/>
    <lineage>
        <taxon>Bacteria</taxon>
        <taxon>Bacillati</taxon>
        <taxon>Cyanobacteriota</taxon>
        <taxon>Cyanophyceae</taxon>
        <taxon>Oscillatoriophycideae</taxon>
        <taxon>Oscillatoriales</taxon>
        <taxon>Microcoleaceae</taxon>
        <taxon>Planktothrix</taxon>
    </lineage>
</organism>
<evidence type="ECO:0000259" key="2">
    <source>
        <dbReference type="Pfam" id="PF00561"/>
    </source>
</evidence>
<evidence type="ECO:0000256" key="1">
    <source>
        <dbReference type="ARBA" id="ARBA00022801"/>
    </source>
</evidence>
<dbReference type="InterPro" id="IPR000639">
    <property type="entry name" value="Epox_hydrolase-like"/>
</dbReference>
<keyword evidence="1 3" id="KW-0378">Hydrolase</keyword>
<dbReference type="GO" id="GO:0016020">
    <property type="term" value="C:membrane"/>
    <property type="evidence" value="ECO:0007669"/>
    <property type="project" value="TreeGrafter"/>
</dbReference>
<evidence type="ECO:0000313" key="3">
    <source>
        <dbReference type="EMBL" id="VXD18686.1"/>
    </source>
</evidence>
<reference evidence="3" key="1">
    <citation type="submission" date="2019-10" db="EMBL/GenBank/DDBJ databases">
        <authorList>
            <consortium name="Genoscope - CEA"/>
            <person name="William W."/>
        </authorList>
    </citation>
    <scope>NUCLEOTIDE SEQUENCE [LARGE SCALE GENOMIC DNA]</scope>
    <source>
        <strain evidence="3">BBR_PRJEB10994</strain>
    </source>
</reference>
<dbReference type="InterPro" id="IPR000073">
    <property type="entry name" value="AB_hydrolase_1"/>
</dbReference>
<dbReference type="GO" id="GO:0016787">
    <property type="term" value="F:hydrolase activity"/>
    <property type="evidence" value="ECO:0007669"/>
    <property type="project" value="UniProtKB-KW"/>
</dbReference>
<dbReference type="PRINTS" id="PR00412">
    <property type="entry name" value="EPOXHYDRLASE"/>
</dbReference>
<dbReference type="SUPFAM" id="SSF53474">
    <property type="entry name" value="alpha/beta-Hydrolases"/>
    <property type="match status" value="1"/>
</dbReference>
<dbReference type="PANTHER" id="PTHR43798">
    <property type="entry name" value="MONOACYLGLYCEROL LIPASE"/>
    <property type="match status" value="1"/>
</dbReference>
<dbReference type="Proteomes" id="UP000182190">
    <property type="component" value="Unassembled WGS sequence"/>
</dbReference>